<comment type="caution">
    <text evidence="11">The sequence shown here is derived from an EMBL/GenBank/DDBJ whole genome shotgun (WGS) entry which is preliminary data.</text>
</comment>
<name>A0ABX0XIY0_9SPHN</name>
<evidence type="ECO:0000256" key="7">
    <source>
        <dbReference type="ARBA" id="ARBA00022989"/>
    </source>
</evidence>
<dbReference type="EMBL" id="JAATJE010000001">
    <property type="protein sequence ID" value="NJC33284.1"/>
    <property type="molecule type" value="Genomic_DNA"/>
</dbReference>
<comment type="subcellular location">
    <subcellularLocation>
        <location evidence="1 9">Cell inner membrane</location>
        <topology evidence="1 9">Single-pass membrane protein</topology>
    </subcellularLocation>
</comment>
<dbReference type="InterPro" id="IPR003413">
    <property type="entry name" value="T2SS_GspI_C"/>
</dbReference>
<dbReference type="PANTHER" id="PTHR38779">
    <property type="entry name" value="TYPE II SECRETION SYSTEM PROTEIN I-RELATED"/>
    <property type="match status" value="1"/>
</dbReference>
<evidence type="ECO:0000256" key="2">
    <source>
        <dbReference type="ARBA" id="ARBA00008358"/>
    </source>
</evidence>
<dbReference type="Pfam" id="PF02501">
    <property type="entry name" value="T2SSI"/>
    <property type="match status" value="1"/>
</dbReference>
<evidence type="ECO:0000256" key="4">
    <source>
        <dbReference type="ARBA" id="ARBA00022481"/>
    </source>
</evidence>
<evidence type="ECO:0000256" key="1">
    <source>
        <dbReference type="ARBA" id="ARBA00004377"/>
    </source>
</evidence>
<dbReference type="Gene3D" id="3.30.1300.30">
    <property type="entry name" value="GSPII I/J protein-like"/>
    <property type="match status" value="1"/>
</dbReference>
<evidence type="ECO:0000256" key="8">
    <source>
        <dbReference type="ARBA" id="ARBA00023136"/>
    </source>
</evidence>
<keyword evidence="12" id="KW-1185">Reference proteome</keyword>
<dbReference type="NCBIfam" id="TIGR02532">
    <property type="entry name" value="IV_pilin_GFxxxE"/>
    <property type="match status" value="1"/>
</dbReference>
<comment type="subunit">
    <text evidence="9">Type II secretion is composed of four main components: the outer membrane complex, the inner membrane complex, the cytoplasmic secretion ATPase and the periplasm-spanning pseudopilus.</text>
</comment>
<evidence type="ECO:0000259" key="10">
    <source>
        <dbReference type="Pfam" id="PF02501"/>
    </source>
</evidence>
<reference evidence="11 12" key="1">
    <citation type="submission" date="2020-03" db="EMBL/GenBank/DDBJ databases">
        <title>Genomic Encyclopedia of Type Strains, Phase IV (KMG-IV): sequencing the most valuable type-strain genomes for metagenomic binning, comparative biology and taxonomic classification.</title>
        <authorList>
            <person name="Goeker M."/>
        </authorList>
    </citation>
    <scope>NUCLEOTIDE SEQUENCE [LARGE SCALE GENOMIC DNA]</scope>
    <source>
        <strain evidence="11 12">DSM 27651</strain>
    </source>
</reference>
<comment type="function">
    <text evidence="9">Component of the type II secretion system required for the energy-dependent secretion of extracellular factors such as proteases and toxins from the periplasm.</text>
</comment>
<sequence>MSGRAAGGNGGQCRQRAEQGFTLIEMLVALAVFSLAALALLRLETTTLANAAVLETRALGQVVARNVAVETLADPMPPTLGVSSGQEVNGGATWNWTRNTSNTDDTSILRIDIAVTGPTGEPAAVLTVVRPAEYRLDAAATITAPGS</sequence>
<keyword evidence="4 9" id="KW-0488">Methylation</keyword>
<dbReference type="SUPFAM" id="SSF54523">
    <property type="entry name" value="Pili subunits"/>
    <property type="match status" value="1"/>
</dbReference>
<dbReference type="Pfam" id="PF07963">
    <property type="entry name" value="N_methyl"/>
    <property type="match status" value="1"/>
</dbReference>
<dbReference type="RefSeq" id="WP_167953148.1">
    <property type="nucleotide sequence ID" value="NZ_JAATJE010000001.1"/>
</dbReference>
<dbReference type="InterPro" id="IPR045584">
    <property type="entry name" value="Pilin-like"/>
</dbReference>
<evidence type="ECO:0000313" key="11">
    <source>
        <dbReference type="EMBL" id="NJC33284.1"/>
    </source>
</evidence>
<evidence type="ECO:0000256" key="3">
    <source>
        <dbReference type="ARBA" id="ARBA00022475"/>
    </source>
</evidence>
<keyword evidence="7 9" id="KW-1133">Transmembrane helix</keyword>
<accession>A0ABX0XIY0</accession>
<dbReference type="InterPro" id="IPR012902">
    <property type="entry name" value="N_methyl_site"/>
</dbReference>
<dbReference type="Proteomes" id="UP000734218">
    <property type="component" value="Unassembled WGS sequence"/>
</dbReference>
<protein>
    <recommendedName>
        <fullName evidence="9">Type II secretion system protein I</fullName>
        <shortName evidence="9">T2SS minor pseudopilin I</shortName>
    </recommendedName>
</protein>
<dbReference type="NCBIfam" id="TIGR01707">
    <property type="entry name" value="gspI"/>
    <property type="match status" value="1"/>
</dbReference>
<evidence type="ECO:0000256" key="9">
    <source>
        <dbReference type="RuleBase" id="RU368030"/>
    </source>
</evidence>
<evidence type="ECO:0000256" key="6">
    <source>
        <dbReference type="ARBA" id="ARBA00022692"/>
    </source>
</evidence>
<organism evidence="11 12">
    <name type="scientific">Sphingomonas jejuensis</name>
    <dbReference type="NCBI Taxonomy" id="904715"/>
    <lineage>
        <taxon>Bacteria</taxon>
        <taxon>Pseudomonadati</taxon>
        <taxon>Pseudomonadota</taxon>
        <taxon>Alphaproteobacteria</taxon>
        <taxon>Sphingomonadales</taxon>
        <taxon>Sphingomonadaceae</taxon>
        <taxon>Sphingomonas</taxon>
    </lineage>
</organism>
<feature type="transmembrane region" description="Helical" evidence="9">
    <location>
        <begin position="21"/>
        <end position="41"/>
    </location>
</feature>
<keyword evidence="3" id="KW-1003">Cell membrane</keyword>
<dbReference type="PROSITE" id="PS00409">
    <property type="entry name" value="PROKAR_NTER_METHYL"/>
    <property type="match status" value="1"/>
</dbReference>
<keyword evidence="8 9" id="KW-0472">Membrane</keyword>
<evidence type="ECO:0000256" key="5">
    <source>
        <dbReference type="ARBA" id="ARBA00022519"/>
    </source>
</evidence>
<dbReference type="PANTHER" id="PTHR38779:SF2">
    <property type="entry name" value="TYPE II SECRETION SYSTEM PROTEIN I-RELATED"/>
    <property type="match status" value="1"/>
</dbReference>
<comment type="similarity">
    <text evidence="2 9">Belongs to the GSP I family.</text>
</comment>
<feature type="domain" description="Type II secretion system protein GspI C-terminal" evidence="10">
    <location>
        <begin position="54"/>
        <end position="128"/>
    </location>
</feature>
<comment type="PTM">
    <text evidence="9">Cleaved by prepilin peptidase.</text>
</comment>
<dbReference type="InterPro" id="IPR010052">
    <property type="entry name" value="T2SS_protein-GspI"/>
</dbReference>
<gene>
    <name evidence="11" type="ORF">GGR88_000758</name>
</gene>
<keyword evidence="6 9" id="KW-0812">Transmembrane</keyword>
<evidence type="ECO:0000313" key="12">
    <source>
        <dbReference type="Proteomes" id="UP000734218"/>
    </source>
</evidence>
<keyword evidence="5 9" id="KW-0997">Cell inner membrane</keyword>
<proteinExistence type="inferred from homology"/>